<dbReference type="GO" id="GO:0015940">
    <property type="term" value="P:pantothenate biosynthetic process"/>
    <property type="evidence" value="ECO:0007669"/>
    <property type="project" value="UniProtKB-UniRule"/>
</dbReference>
<feature type="binding site" evidence="8">
    <location>
        <begin position="149"/>
        <end position="152"/>
    </location>
    <ligand>
        <name>ATP</name>
        <dbReference type="ChEBI" id="CHEBI:30616"/>
    </ligand>
</feature>
<evidence type="ECO:0000256" key="6">
    <source>
        <dbReference type="ARBA" id="ARBA00022840"/>
    </source>
</evidence>
<feature type="binding site" evidence="8">
    <location>
        <begin position="30"/>
        <end position="37"/>
    </location>
    <ligand>
        <name>ATP</name>
        <dbReference type="ChEBI" id="CHEBI:30616"/>
    </ligand>
</feature>
<evidence type="ECO:0000313" key="9">
    <source>
        <dbReference type="EMBL" id="SEH87893.1"/>
    </source>
</evidence>
<proteinExistence type="inferred from homology"/>
<dbReference type="Proteomes" id="UP000199634">
    <property type="component" value="Unassembled WGS sequence"/>
</dbReference>
<dbReference type="Pfam" id="PF02569">
    <property type="entry name" value="Pantoate_ligase"/>
    <property type="match status" value="1"/>
</dbReference>
<sequence>MNVFHSQSQLKSYLEPLKQADKTIGLVPTMGAIHEGHLSLLQRALDENEVTVVSIFVNPTQFNNAEDLEKYPRTLERDVELIKTVSDNILIFSPSVADIYEGNTIAQKFDYDGLEDEMEGANRPGHFDGVGTIVKKLFEIIEPTKAYFGEKDFQQLQIIRKMVAKNNMGIEIVGCPIFRAESGLAMSSRNERLSADARQKAAFIYQTLLKAREIFQTFDVIQTEEFVNESFKNSAAFTLEYFVIANEETLKTVTSKESGKKYRGFIVVHIEEVRLIDNIALN</sequence>
<feature type="binding site" evidence="8">
    <location>
        <position position="155"/>
    </location>
    <ligand>
        <name>(R)-pantoate</name>
        <dbReference type="ChEBI" id="CHEBI:15980"/>
    </ligand>
</feature>
<dbReference type="PANTHER" id="PTHR21299:SF1">
    <property type="entry name" value="PANTOATE--BETA-ALANINE LIGASE"/>
    <property type="match status" value="1"/>
</dbReference>
<name>A0A1H6LH61_9FLAO</name>
<evidence type="ECO:0000313" key="10">
    <source>
        <dbReference type="Proteomes" id="UP000199634"/>
    </source>
</evidence>
<keyword evidence="8" id="KW-0963">Cytoplasm</keyword>
<dbReference type="InterPro" id="IPR003721">
    <property type="entry name" value="Pantoate_ligase"/>
</dbReference>
<evidence type="ECO:0000256" key="5">
    <source>
        <dbReference type="ARBA" id="ARBA00022741"/>
    </source>
</evidence>
<feature type="binding site" evidence="8">
    <location>
        <begin position="186"/>
        <end position="189"/>
    </location>
    <ligand>
        <name>ATP</name>
        <dbReference type="ChEBI" id="CHEBI:30616"/>
    </ligand>
</feature>
<gene>
    <name evidence="8" type="primary">panC</name>
    <name evidence="9" type="ORF">SAMN02927937_01909</name>
</gene>
<dbReference type="GO" id="GO:0004592">
    <property type="term" value="F:pantoate-beta-alanine ligase activity"/>
    <property type="evidence" value="ECO:0007669"/>
    <property type="project" value="UniProtKB-UniRule"/>
</dbReference>
<dbReference type="SUPFAM" id="SSF52374">
    <property type="entry name" value="Nucleotidylyl transferase"/>
    <property type="match status" value="1"/>
</dbReference>
<dbReference type="NCBIfam" id="TIGR00018">
    <property type="entry name" value="panC"/>
    <property type="match status" value="1"/>
</dbReference>
<protein>
    <recommendedName>
        <fullName evidence="8">Pantothenate synthetase</fullName>
        <shortName evidence="8">PS</shortName>
        <ecNumber evidence="8">6.3.2.1</ecNumber>
    </recommendedName>
    <alternativeName>
        <fullName evidence="8">Pantoate--beta-alanine ligase</fullName>
    </alternativeName>
    <alternativeName>
        <fullName evidence="8">Pantoate-activating enzyme</fullName>
    </alternativeName>
</protein>
<dbReference type="InterPro" id="IPR004821">
    <property type="entry name" value="Cyt_trans-like"/>
</dbReference>
<keyword evidence="3 8" id="KW-0436">Ligase</keyword>
<dbReference type="InterPro" id="IPR042176">
    <property type="entry name" value="Pantoate_ligase_C"/>
</dbReference>
<evidence type="ECO:0000256" key="8">
    <source>
        <dbReference type="HAMAP-Rule" id="MF_00158"/>
    </source>
</evidence>
<dbReference type="STRING" id="1159016.SAMN02927937_01909"/>
<comment type="subcellular location">
    <subcellularLocation>
        <location evidence="8">Cytoplasm</location>
    </subcellularLocation>
</comment>
<dbReference type="OrthoDB" id="9773087at2"/>
<keyword evidence="5 8" id="KW-0547">Nucleotide-binding</keyword>
<dbReference type="GO" id="GO:0005829">
    <property type="term" value="C:cytosol"/>
    <property type="evidence" value="ECO:0007669"/>
    <property type="project" value="TreeGrafter"/>
</dbReference>
<dbReference type="EC" id="6.3.2.1" evidence="8"/>
<feature type="binding site" evidence="8">
    <location>
        <position position="61"/>
    </location>
    <ligand>
        <name>beta-alanine</name>
        <dbReference type="ChEBI" id="CHEBI:57966"/>
    </ligand>
</feature>
<comment type="miscellaneous">
    <text evidence="8">The reaction proceeds by a bi uni uni bi ping pong mechanism.</text>
</comment>
<dbReference type="InterPro" id="IPR014729">
    <property type="entry name" value="Rossmann-like_a/b/a_fold"/>
</dbReference>
<feature type="active site" description="Proton donor" evidence="8">
    <location>
        <position position="37"/>
    </location>
</feature>
<comment type="similarity">
    <text evidence="2 8">Belongs to the pantothenate synthetase family.</text>
</comment>
<organism evidence="9 10">
    <name type="scientific">Paenimyroides marinum</name>
    <dbReference type="NCBI Taxonomy" id="1159016"/>
    <lineage>
        <taxon>Bacteria</taxon>
        <taxon>Pseudomonadati</taxon>
        <taxon>Bacteroidota</taxon>
        <taxon>Flavobacteriia</taxon>
        <taxon>Flavobacteriales</taxon>
        <taxon>Flavobacteriaceae</taxon>
        <taxon>Paenimyroides</taxon>
    </lineage>
</organism>
<dbReference type="HAMAP" id="MF_00158">
    <property type="entry name" value="PanC"/>
    <property type="match status" value="1"/>
</dbReference>
<dbReference type="CDD" id="cd00560">
    <property type="entry name" value="PanC"/>
    <property type="match status" value="1"/>
</dbReference>
<dbReference type="UniPathway" id="UPA00028">
    <property type="reaction ID" value="UER00005"/>
</dbReference>
<accession>A0A1H6LH61</accession>
<evidence type="ECO:0000256" key="7">
    <source>
        <dbReference type="ARBA" id="ARBA00048258"/>
    </source>
</evidence>
<dbReference type="Gene3D" id="3.40.50.620">
    <property type="entry name" value="HUPs"/>
    <property type="match status" value="1"/>
</dbReference>
<dbReference type="EMBL" id="FNXE01000026">
    <property type="protein sequence ID" value="SEH87893.1"/>
    <property type="molecule type" value="Genomic_DNA"/>
</dbReference>
<keyword evidence="4 8" id="KW-0566">Pantothenate biosynthesis</keyword>
<evidence type="ECO:0000256" key="3">
    <source>
        <dbReference type="ARBA" id="ARBA00022598"/>
    </source>
</evidence>
<comment type="function">
    <text evidence="8">Catalyzes the condensation of pantoate with beta-alanine in an ATP-dependent reaction via a pantoyl-adenylate intermediate.</text>
</comment>
<evidence type="ECO:0000256" key="1">
    <source>
        <dbReference type="ARBA" id="ARBA00004990"/>
    </source>
</evidence>
<dbReference type="PANTHER" id="PTHR21299">
    <property type="entry name" value="CYTIDYLATE KINASE/PANTOATE-BETA-ALANINE LIGASE"/>
    <property type="match status" value="1"/>
</dbReference>
<dbReference type="Gene3D" id="3.30.1300.10">
    <property type="entry name" value="Pantoate-beta-alanine ligase, C-terminal domain"/>
    <property type="match status" value="1"/>
</dbReference>
<feature type="binding site" evidence="8">
    <location>
        <position position="61"/>
    </location>
    <ligand>
        <name>(R)-pantoate</name>
        <dbReference type="ChEBI" id="CHEBI:15980"/>
    </ligand>
</feature>
<comment type="pathway">
    <text evidence="1 8">Cofactor biosynthesis; (R)-pantothenate biosynthesis; (R)-pantothenate from (R)-pantoate and beta-alanine: step 1/1.</text>
</comment>
<dbReference type="NCBIfam" id="TIGR00125">
    <property type="entry name" value="cyt_tran_rel"/>
    <property type="match status" value="1"/>
</dbReference>
<comment type="caution">
    <text evidence="8">Lacks conserved residue(s) required for the propagation of feature annotation.</text>
</comment>
<reference evidence="10" key="1">
    <citation type="submission" date="2016-10" db="EMBL/GenBank/DDBJ databases">
        <authorList>
            <person name="Varghese N."/>
            <person name="Submissions S."/>
        </authorList>
    </citation>
    <scope>NUCLEOTIDE SEQUENCE [LARGE SCALE GENOMIC DNA]</scope>
    <source>
        <strain evidence="10">CGMCC 1.10825</strain>
    </source>
</reference>
<evidence type="ECO:0000256" key="4">
    <source>
        <dbReference type="ARBA" id="ARBA00022655"/>
    </source>
</evidence>
<dbReference type="RefSeq" id="WP_091099614.1">
    <property type="nucleotide sequence ID" value="NZ_FNXE01000026.1"/>
</dbReference>
<keyword evidence="6 8" id="KW-0067">ATP-binding</keyword>
<comment type="subunit">
    <text evidence="8">Homodimer.</text>
</comment>
<keyword evidence="10" id="KW-1185">Reference proteome</keyword>
<comment type="catalytic activity">
    <reaction evidence="7 8">
        <text>(R)-pantoate + beta-alanine + ATP = (R)-pantothenate + AMP + diphosphate + H(+)</text>
        <dbReference type="Rhea" id="RHEA:10912"/>
        <dbReference type="ChEBI" id="CHEBI:15378"/>
        <dbReference type="ChEBI" id="CHEBI:15980"/>
        <dbReference type="ChEBI" id="CHEBI:29032"/>
        <dbReference type="ChEBI" id="CHEBI:30616"/>
        <dbReference type="ChEBI" id="CHEBI:33019"/>
        <dbReference type="ChEBI" id="CHEBI:57966"/>
        <dbReference type="ChEBI" id="CHEBI:456215"/>
        <dbReference type="EC" id="6.3.2.1"/>
    </reaction>
</comment>
<dbReference type="AlphaFoldDB" id="A0A1H6LH61"/>
<dbReference type="GO" id="GO:0005524">
    <property type="term" value="F:ATP binding"/>
    <property type="evidence" value="ECO:0007669"/>
    <property type="project" value="UniProtKB-KW"/>
</dbReference>
<evidence type="ECO:0000256" key="2">
    <source>
        <dbReference type="ARBA" id="ARBA00009256"/>
    </source>
</evidence>